<comment type="caution">
    <text evidence="2">The sequence shown here is derived from an EMBL/GenBank/DDBJ whole genome shotgun (WGS) entry which is preliminary data.</text>
</comment>
<feature type="region of interest" description="Disordered" evidence="1">
    <location>
        <begin position="236"/>
        <end position="355"/>
    </location>
</feature>
<reference evidence="2 3" key="1">
    <citation type="submission" date="2019-02" db="EMBL/GenBank/DDBJ databases">
        <title>Genome sequencing of the rare red list fungi Phellinidium pouzarii.</title>
        <authorList>
            <person name="Buettner E."/>
            <person name="Kellner H."/>
        </authorList>
    </citation>
    <scope>NUCLEOTIDE SEQUENCE [LARGE SCALE GENOMIC DNA]</scope>
    <source>
        <strain evidence="2 3">DSM 108285</strain>
    </source>
</reference>
<protein>
    <submittedName>
        <fullName evidence="2">Uncharacterized protein</fullName>
    </submittedName>
</protein>
<gene>
    <name evidence="2" type="ORF">EW145_g1890</name>
</gene>
<evidence type="ECO:0000313" key="3">
    <source>
        <dbReference type="Proteomes" id="UP000308199"/>
    </source>
</evidence>
<proteinExistence type="predicted"/>
<feature type="region of interest" description="Disordered" evidence="1">
    <location>
        <begin position="1"/>
        <end position="43"/>
    </location>
</feature>
<accession>A0A4S4LD33</accession>
<dbReference type="AlphaFoldDB" id="A0A4S4LD33"/>
<feature type="compositionally biased region" description="Low complexity" evidence="1">
    <location>
        <begin position="321"/>
        <end position="354"/>
    </location>
</feature>
<sequence length="552" mass="59091">MLSRAPGRAPSPESVSTKTVLKKVSDDSGIGSPPQSSAAWSTRDARLNASVTSTIGPKFHSIEVNGSSASETVSPPRTPLLAPPFELARSSNAERVRRRSQRVQLWLAEQQHLTEGMDVAVSVRDTKASGTPCNPYLAYPGMLSCIARKEGDDRASSLLLGLDSDRVPGTSANGPLRSNDVGNTEGALSTMDHLENNISPPVAPYAASSRNSSLRAPRPISILSISSWRNIPFATSLPRRSSPVSRERVDLSAPPQTPKKSLRPRRRSPIPETFRELDVPNILKSSHTAKSKTSSGTLRVSEMPRSSVRQRLGNLVRVHASGSSSSESPTSTKYSDSPRPSTSTSSATASTSTAVENEMRSDMLNGHGHGPSRLVPKFTISISKAKRTPPVDLSSPTHSTFSSSTYTISTPSVASQYGDVPFSSPSPLPYLSPGFAESSHLSKKRSQSNIFRDRKHNISTSALSTLSIGSIGSIATNIGGRNGSVFSSSMSAKRKKLVRFGELRQITRLPNGDLLIDFKCADVADTVCRISARVYIPGVGSVDMSWVSGKKR</sequence>
<organism evidence="2 3">
    <name type="scientific">Phellinidium pouzarii</name>
    <dbReference type="NCBI Taxonomy" id="167371"/>
    <lineage>
        <taxon>Eukaryota</taxon>
        <taxon>Fungi</taxon>
        <taxon>Dikarya</taxon>
        <taxon>Basidiomycota</taxon>
        <taxon>Agaricomycotina</taxon>
        <taxon>Agaricomycetes</taxon>
        <taxon>Hymenochaetales</taxon>
        <taxon>Hymenochaetaceae</taxon>
        <taxon>Phellinidium</taxon>
    </lineage>
</organism>
<name>A0A4S4LD33_9AGAM</name>
<keyword evidence="3" id="KW-1185">Reference proteome</keyword>
<dbReference type="EMBL" id="SGPK01000058">
    <property type="protein sequence ID" value="THH09609.1"/>
    <property type="molecule type" value="Genomic_DNA"/>
</dbReference>
<dbReference type="OrthoDB" id="3071736at2759"/>
<feature type="compositionally biased region" description="Low complexity" evidence="1">
    <location>
        <begin position="284"/>
        <end position="297"/>
    </location>
</feature>
<evidence type="ECO:0000256" key="1">
    <source>
        <dbReference type="SAM" id="MobiDB-lite"/>
    </source>
</evidence>
<evidence type="ECO:0000313" key="2">
    <source>
        <dbReference type="EMBL" id="THH09609.1"/>
    </source>
</evidence>
<dbReference type="Proteomes" id="UP000308199">
    <property type="component" value="Unassembled WGS sequence"/>
</dbReference>